<keyword evidence="3 8" id="KW-0812">Transmembrane</keyword>
<dbReference type="InterPro" id="IPR008962">
    <property type="entry name" value="PapD-like_sf"/>
</dbReference>
<evidence type="ECO:0000256" key="1">
    <source>
        <dbReference type="ARBA" id="ARBA00004211"/>
    </source>
</evidence>
<dbReference type="PANTHER" id="PTHR10809">
    <property type="entry name" value="VESICLE-ASSOCIATED MEMBRANE PROTEIN-ASSOCIATED PROTEIN"/>
    <property type="match status" value="1"/>
</dbReference>
<evidence type="ECO:0000256" key="3">
    <source>
        <dbReference type="ARBA" id="ARBA00022692"/>
    </source>
</evidence>
<evidence type="ECO:0000256" key="6">
    <source>
        <dbReference type="ARBA" id="ARBA00023136"/>
    </source>
</evidence>
<proteinExistence type="inferred from homology"/>
<comment type="subcellular location">
    <subcellularLocation>
        <location evidence="1">Membrane</location>
        <topology evidence="1">Single-pass type IV membrane protein</topology>
    </subcellularLocation>
</comment>
<accession>A0A9N9RTZ3</accession>
<dbReference type="OrthoDB" id="264603at2759"/>
<name>A0A9N9RTZ3_9DIPT</name>
<feature type="transmembrane region" description="Helical" evidence="8">
    <location>
        <begin position="242"/>
        <end position="262"/>
    </location>
</feature>
<evidence type="ECO:0000259" key="9">
    <source>
        <dbReference type="PROSITE" id="PS50202"/>
    </source>
</evidence>
<keyword evidence="4 8" id="KW-1133">Transmembrane helix</keyword>
<keyword evidence="6 8" id="KW-0472">Membrane</keyword>
<dbReference type="AlphaFoldDB" id="A0A9N9RTZ3"/>
<evidence type="ECO:0000313" key="10">
    <source>
        <dbReference type="EMBL" id="CAG9803428.1"/>
    </source>
</evidence>
<protein>
    <recommendedName>
        <fullName evidence="9">MSP domain-containing protein</fullName>
    </recommendedName>
</protein>
<sequence>MSKPENVLIIDPAQELKFRGPFTQPVTSHMSLKNPTDKKIAFKIKTTAPKKYCVRPNCGVVDAKSSVEIAICLQPFVFDPNEKNKHKFMVQSMVVPEGDINVEQLWKDVSPEQLMDAKLRCTFETPNEKVNEKSNVSQLTTQMLKSETGTTESQIQTAVGSSAIDPVSKSIEVDFVRATTEVRDLREENSKMHQENLELKEQLIRLKAMLENQKDISSTSPSAKIISNPYSPPQLGQQQMPIIWVIAAVAMAIFGLILGKFVL</sequence>
<dbReference type="InterPro" id="IPR013783">
    <property type="entry name" value="Ig-like_fold"/>
</dbReference>
<reference evidence="10" key="1">
    <citation type="submission" date="2022-01" db="EMBL/GenBank/DDBJ databases">
        <authorList>
            <person name="King R."/>
        </authorList>
    </citation>
    <scope>NUCLEOTIDE SEQUENCE</scope>
</reference>
<dbReference type="Gene3D" id="2.60.40.10">
    <property type="entry name" value="Immunoglobulins"/>
    <property type="match status" value="1"/>
</dbReference>
<evidence type="ECO:0000256" key="4">
    <source>
        <dbReference type="ARBA" id="ARBA00022989"/>
    </source>
</evidence>
<dbReference type="Pfam" id="PF00635">
    <property type="entry name" value="Motile_Sperm"/>
    <property type="match status" value="1"/>
</dbReference>
<feature type="domain" description="MSP" evidence="9">
    <location>
        <begin position="7"/>
        <end position="124"/>
    </location>
</feature>
<dbReference type="GO" id="GO:0090158">
    <property type="term" value="P:endoplasmic reticulum membrane organization"/>
    <property type="evidence" value="ECO:0007669"/>
    <property type="project" value="TreeGrafter"/>
</dbReference>
<dbReference type="PANTHER" id="PTHR10809:SF6">
    <property type="entry name" value="AT11025P-RELATED"/>
    <property type="match status" value="1"/>
</dbReference>
<comment type="similarity">
    <text evidence="2">Belongs to the VAMP-associated protein (VAP) (TC 9.B.17) family.</text>
</comment>
<dbReference type="EMBL" id="OU895878">
    <property type="protein sequence ID" value="CAG9803428.1"/>
    <property type="molecule type" value="Genomic_DNA"/>
</dbReference>
<dbReference type="InterPro" id="IPR000535">
    <property type="entry name" value="MSP_dom"/>
</dbReference>
<reference evidence="10" key="2">
    <citation type="submission" date="2022-10" db="EMBL/GenBank/DDBJ databases">
        <authorList>
            <consortium name="ENA_rothamsted_submissions"/>
            <consortium name="culmorum"/>
            <person name="King R."/>
        </authorList>
    </citation>
    <scope>NUCLEOTIDE SEQUENCE</scope>
</reference>
<dbReference type="PROSITE" id="PS50202">
    <property type="entry name" value="MSP"/>
    <property type="match status" value="1"/>
</dbReference>
<organism evidence="10 11">
    <name type="scientific">Chironomus riparius</name>
    <dbReference type="NCBI Taxonomy" id="315576"/>
    <lineage>
        <taxon>Eukaryota</taxon>
        <taxon>Metazoa</taxon>
        <taxon>Ecdysozoa</taxon>
        <taxon>Arthropoda</taxon>
        <taxon>Hexapoda</taxon>
        <taxon>Insecta</taxon>
        <taxon>Pterygota</taxon>
        <taxon>Neoptera</taxon>
        <taxon>Endopterygota</taxon>
        <taxon>Diptera</taxon>
        <taxon>Nematocera</taxon>
        <taxon>Chironomoidea</taxon>
        <taxon>Chironomidae</taxon>
        <taxon>Chironominae</taxon>
        <taxon>Chironomus</taxon>
    </lineage>
</organism>
<dbReference type="GO" id="GO:0061817">
    <property type="term" value="P:endoplasmic reticulum-plasma membrane tethering"/>
    <property type="evidence" value="ECO:0007669"/>
    <property type="project" value="TreeGrafter"/>
</dbReference>
<evidence type="ECO:0000256" key="2">
    <source>
        <dbReference type="ARBA" id="ARBA00008932"/>
    </source>
</evidence>
<evidence type="ECO:0000256" key="7">
    <source>
        <dbReference type="SAM" id="Coils"/>
    </source>
</evidence>
<evidence type="ECO:0000313" key="11">
    <source>
        <dbReference type="Proteomes" id="UP001153620"/>
    </source>
</evidence>
<dbReference type="PIRSF" id="PIRSF019693">
    <property type="entry name" value="VAMP-associated"/>
    <property type="match status" value="1"/>
</dbReference>
<gene>
    <name evidence="10" type="ORF">CHIRRI_LOCUS6328</name>
</gene>
<evidence type="ECO:0000256" key="8">
    <source>
        <dbReference type="SAM" id="Phobius"/>
    </source>
</evidence>
<keyword evidence="11" id="KW-1185">Reference proteome</keyword>
<feature type="coiled-coil region" evidence="7">
    <location>
        <begin position="175"/>
        <end position="216"/>
    </location>
</feature>
<dbReference type="GO" id="GO:0033149">
    <property type="term" value="F:FFAT motif binding"/>
    <property type="evidence" value="ECO:0007669"/>
    <property type="project" value="TreeGrafter"/>
</dbReference>
<dbReference type="Proteomes" id="UP001153620">
    <property type="component" value="Chromosome 2"/>
</dbReference>
<keyword evidence="5 7" id="KW-0175">Coiled coil</keyword>
<dbReference type="GO" id="GO:0005789">
    <property type="term" value="C:endoplasmic reticulum membrane"/>
    <property type="evidence" value="ECO:0007669"/>
    <property type="project" value="InterPro"/>
</dbReference>
<dbReference type="GO" id="GO:0005886">
    <property type="term" value="C:plasma membrane"/>
    <property type="evidence" value="ECO:0007669"/>
    <property type="project" value="TreeGrafter"/>
</dbReference>
<evidence type="ECO:0000256" key="5">
    <source>
        <dbReference type="ARBA" id="ARBA00023054"/>
    </source>
</evidence>
<dbReference type="SUPFAM" id="SSF49354">
    <property type="entry name" value="PapD-like"/>
    <property type="match status" value="1"/>
</dbReference>
<dbReference type="FunFam" id="2.60.40.10:FF:000334">
    <property type="entry name" value="vesicle-associated membrane protein-associated protein A isoform X1"/>
    <property type="match status" value="1"/>
</dbReference>
<dbReference type="InterPro" id="IPR016763">
    <property type="entry name" value="VAP"/>
</dbReference>